<evidence type="ECO:0000256" key="2">
    <source>
        <dbReference type="ARBA" id="ARBA00022552"/>
    </source>
</evidence>
<dbReference type="Gene3D" id="3.40.50.150">
    <property type="entry name" value="Vaccinia Virus protein VP39"/>
    <property type="match status" value="2"/>
</dbReference>
<evidence type="ECO:0000256" key="4">
    <source>
        <dbReference type="ARBA" id="ARBA00022679"/>
    </source>
</evidence>
<sequence>MVWARLGGMDELFGTLRRAPDIEAPNLFASDASDRLVLDEAAEVLADSGSGDVVVIGDRYGALTLGAAARFGLAGIRSHQDRLVGEQALARNAATLGLVDRYVSLPLSAELLAGARVVLLQVSRGLAELDEIADAIARYADENVVVFGGGRIKHLSRAMNETLGAHFSEVRASLARQKSRVLVARGPLRPTDAPPYPKLDRNAELGLTIAAHGGVFAGSGLDIGTRFVLEYLDHAVGEAEAGTVDSRPAGGAGAALSAIDLGCGTGIIAAALARSFPLLVVTATDQSAAACASARATMRANGFDDVRVVRDDGLSLQPDSSADLIVCNPPFHVGSSVHTGVALGLFRDAGRVLRPGGVLLTVFNSPLAYQPDLRRLVGPTRVWGQNAKFTVTASTKPVDR</sequence>
<dbReference type="InterPro" id="IPR058679">
    <property type="entry name" value="RlmG_N"/>
</dbReference>
<protein>
    <submittedName>
        <fullName evidence="7">SAM-dependent methyltransferase</fullName>
    </submittedName>
</protein>
<dbReference type="GO" id="GO:0008757">
    <property type="term" value="F:S-adenosylmethionine-dependent methyltransferase activity"/>
    <property type="evidence" value="ECO:0007669"/>
    <property type="project" value="InterPro"/>
</dbReference>
<reference evidence="7 8" key="1">
    <citation type="submission" date="2017-04" db="EMBL/GenBank/DDBJ databases">
        <title>Comparative genome analysis of Subtercola boreus.</title>
        <authorList>
            <person name="Cho Y.-J."/>
            <person name="Cho A."/>
            <person name="Kim O.-S."/>
            <person name="Lee J.-I."/>
        </authorList>
    </citation>
    <scope>NUCLEOTIDE SEQUENCE [LARGE SCALE GENOMIC DNA]</scope>
    <source>
        <strain evidence="7 8">K300</strain>
    </source>
</reference>
<dbReference type="Pfam" id="PF26049">
    <property type="entry name" value="RLMG_N"/>
    <property type="match status" value="1"/>
</dbReference>
<dbReference type="PANTHER" id="PTHR47816:SF4">
    <property type="entry name" value="RIBOSOMAL RNA SMALL SUBUNIT METHYLTRANSFERASE C"/>
    <property type="match status" value="1"/>
</dbReference>
<comment type="caution">
    <text evidence="7">The sequence shown here is derived from an EMBL/GenBank/DDBJ whole genome shotgun (WGS) entry which is preliminary data.</text>
</comment>
<dbReference type="GO" id="GO:0006364">
    <property type="term" value="P:rRNA processing"/>
    <property type="evidence" value="ECO:0007669"/>
    <property type="project" value="UniProtKB-KW"/>
</dbReference>
<dbReference type="SUPFAM" id="SSF53335">
    <property type="entry name" value="S-adenosyl-L-methionine-dependent methyltransferases"/>
    <property type="match status" value="1"/>
</dbReference>
<dbReference type="Pfam" id="PF05175">
    <property type="entry name" value="MTS"/>
    <property type="match status" value="1"/>
</dbReference>
<dbReference type="GO" id="GO:0008170">
    <property type="term" value="F:N-methyltransferase activity"/>
    <property type="evidence" value="ECO:0007669"/>
    <property type="project" value="UniProtKB-ARBA"/>
</dbReference>
<gene>
    <name evidence="7" type="ORF">B7R54_09775</name>
</gene>
<keyword evidence="3 7" id="KW-0489">Methyltransferase</keyword>
<evidence type="ECO:0000313" key="7">
    <source>
        <dbReference type="EMBL" id="RFA09481.1"/>
    </source>
</evidence>
<dbReference type="InterPro" id="IPR029063">
    <property type="entry name" value="SAM-dependent_MTases_sf"/>
</dbReference>
<name>A0A3E0VID7_9MICO</name>
<keyword evidence="4 7" id="KW-0808">Transferase</keyword>
<evidence type="ECO:0000256" key="1">
    <source>
        <dbReference type="ARBA" id="ARBA00022490"/>
    </source>
</evidence>
<evidence type="ECO:0000256" key="3">
    <source>
        <dbReference type="ARBA" id="ARBA00022603"/>
    </source>
</evidence>
<organism evidence="7 8">
    <name type="scientific">Subtercola boreus</name>
    <dbReference type="NCBI Taxonomy" id="120213"/>
    <lineage>
        <taxon>Bacteria</taxon>
        <taxon>Bacillati</taxon>
        <taxon>Actinomycetota</taxon>
        <taxon>Actinomycetes</taxon>
        <taxon>Micrococcales</taxon>
        <taxon>Microbacteriaceae</taxon>
        <taxon>Subtercola</taxon>
    </lineage>
</organism>
<dbReference type="PANTHER" id="PTHR47816">
    <property type="entry name" value="RIBOSOMAL RNA SMALL SUBUNIT METHYLTRANSFERASE C"/>
    <property type="match status" value="1"/>
</dbReference>
<dbReference type="PROSITE" id="PS00092">
    <property type="entry name" value="N6_MTASE"/>
    <property type="match status" value="1"/>
</dbReference>
<accession>A0A3E0VID7</accession>
<dbReference type="AlphaFoldDB" id="A0A3E0VID7"/>
<keyword evidence="8" id="KW-1185">Reference proteome</keyword>
<dbReference type="CDD" id="cd02440">
    <property type="entry name" value="AdoMet_MTases"/>
    <property type="match status" value="1"/>
</dbReference>
<feature type="domain" description="RlmG N-terminal" evidence="6">
    <location>
        <begin position="15"/>
        <end position="184"/>
    </location>
</feature>
<feature type="domain" description="Methyltransferase small" evidence="5">
    <location>
        <begin position="207"/>
        <end position="392"/>
    </location>
</feature>
<dbReference type="InterPro" id="IPR007848">
    <property type="entry name" value="Small_mtfrase_dom"/>
</dbReference>
<evidence type="ECO:0000313" key="8">
    <source>
        <dbReference type="Proteomes" id="UP000256486"/>
    </source>
</evidence>
<dbReference type="InterPro" id="IPR046977">
    <property type="entry name" value="RsmC/RlmG"/>
</dbReference>
<keyword evidence="1" id="KW-0963">Cytoplasm</keyword>
<dbReference type="InterPro" id="IPR002052">
    <property type="entry name" value="DNA_methylase_N6_adenine_CS"/>
</dbReference>
<dbReference type="GO" id="GO:0003676">
    <property type="term" value="F:nucleic acid binding"/>
    <property type="evidence" value="ECO:0007669"/>
    <property type="project" value="InterPro"/>
</dbReference>
<proteinExistence type="predicted"/>
<keyword evidence="2" id="KW-0698">rRNA processing</keyword>
<evidence type="ECO:0000259" key="6">
    <source>
        <dbReference type="Pfam" id="PF26049"/>
    </source>
</evidence>
<dbReference type="EMBL" id="NBWZ01000001">
    <property type="protein sequence ID" value="RFA09481.1"/>
    <property type="molecule type" value="Genomic_DNA"/>
</dbReference>
<dbReference type="GO" id="GO:0032259">
    <property type="term" value="P:methylation"/>
    <property type="evidence" value="ECO:0007669"/>
    <property type="project" value="UniProtKB-KW"/>
</dbReference>
<dbReference type="Proteomes" id="UP000256486">
    <property type="component" value="Unassembled WGS sequence"/>
</dbReference>
<evidence type="ECO:0000259" key="5">
    <source>
        <dbReference type="Pfam" id="PF05175"/>
    </source>
</evidence>